<sequence>MSYILSAGIQTADHHYTQSEIQELVHRVFPMTNHEKNRLMPIFENANIETRQLSAQLSWYEKGHSLKESNDLYQASALRYCEQAIRKCLSSRDFLKQSVAPNLIDHIILVSSTGISTPTLDAYLIDQLGCKQSIKRTPIFGLGCAGGTSAVAKAHEYLQGAKKSNVLVVCVELCSLTFQSNDKSVSNFVGTALFGDGASAVLMAGESSPLIGQQTATVPKVEQVSTKTKPHSQSVMGWNVVDTGFEVVFNKSIPNLVRNFWLDHVQEFLQQTDWGIEEIPFLVAHPGGKKVLEAYEEVLNVPNRALAFSQKILKDHGNMSSPTVHFVLEQAMKSKPDRRTRSFMASLGPGFTSELVSLEWS</sequence>
<accession>A0ABY8IWW4</accession>
<dbReference type="SUPFAM" id="SSF53901">
    <property type="entry name" value="Thiolase-like"/>
    <property type="match status" value="2"/>
</dbReference>
<reference evidence="6 7" key="1">
    <citation type="submission" date="2023-04" db="EMBL/GenBank/DDBJ databases">
        <title>Genome sequence of Halobacillus naozhouensis KACC 21980.</title>
        <authorList>
            <person name="Kim S."/>
            <person name="Heo J."/>
            <person name="Kwon S.-W."/>
        </authorList>
    </citation>
    <scope>NUCLEOTIDE SEQUENCE [LARGE SCALE GENOMIC DNA]</scope>
    <source>
        <strain evidence="6 7">KCTC 13234</strain>
    </source>
</reference>
<dbReference type="PANTHER" id="PTHR11877:SF99">
    <property type="entry name" value="1,3,6,8-TETRAHYDROXYNAPHTHALENE SYNTHASE"/>
    <property type="match status" value="1"/>
</dbReference>
<dbReference type="InterPro" id="IPR012328">
    <property type="entry name" value="Chalcone/stilbene_synt_C"/>
</dbReference>
<dbReference type="Gene3D" id="3.40.47.10">
    <property type="match status" value="2"/>
</dbReference>
<organism evidence="6 7">
    <name type="scientific">Halobacillus naozhouensis</name>
    <dbReference type="NCBI Taxonomy" id="554880"/>
    <lineage>
        <taxon>Bacteria</taxon>
        <taxon>Bacillati</taxon>
        <taxon>Bacillota</taxon>
        <taxon>Bacilli</taxon>
        <taxon>Bacillales</taxon>
        <taxon>Bacillaceae</taxon>
        <taxon>Halobacillus</taxon>
    </lineage>
</organism>
<evidence type="ECO:0000256" key="1">
    <source>
        <dbReference type="ARBA" id="ARBA00005531"/>
    </source>
</evidence>
<keyword evidence="7" id="KW-1185">Reference proteome</keyword>
<dbReference type="InterPro" id="IPR011141">
    <property type="entry name" value="Polyketide_synthase_type-III"/>
</dbReference>
<evidence type="ECO:0000256" key="3">
    <source>
        <dbReference type="ARBA" id="ARBA00023315"/>
    </source>
</evidence>
<dbReference type="Pfam" id="PF02797">
    <property type="entry name" value="Chal_sti_synt_C"/>
    <property type="match status" value="1"/>
</dbReference>
<keyword evidence="3" id="KW-0012">Acyltransferase</keyword>
<dbReference type="InterPro" id="IPR016039">
    <property type="entry name" value="Thiolase-like"/>
</dbReference>
<comment type="similarity">
    <text evidence="1">Belongs to the thiolase-like superfamily. Chalcone/stilbene synthases family.</text>
</comment>
<dbReference type="EMBL" id="CP121671">
    <property type="protein sequence ID" value="WFT73055.1"/>
    <property type="molecule type" value="Genomic_DNA"/>
</dbReference>
<gene>
    <name evidence="6" type="ORF">P9989_11605</name>
</gene>
<dbReference type="PIRSF" id="PIRSF000451">
    <property type="entry name" value="PKS_III"/>
    <property type="match status" value="1"/>
</dbReference>
<protein>
    <submittedName>
        <fullName evidence="6">Naringenin-chalcone synthase</fullName>
    </submittedName>
</protein>
<proteinExistence type="inferred from homology"/>
<evidence type="ECO:0000259" key="4">
    <source>
        <dbReference type="Pfam" id="PF00195"/>
    </source>
</evidence>
<dbReference type="CDD" id="cd00831">
    <property type="entry name" value="CHS_like"/>
    <property type="match status" value="1"/>
</dbReference>
<feature type="domain" description="Chalcone/stilbene synthase C-terminal" evidence="5">
    <location>
        <begin position="227"/>
        <end position="356"/>
    </location>
</feature>
<dbReference type="RefSeq" id="WP_283075083.1">
    <property type="nucleotide sequence ID" value="NZ_CP121671.1"/>
</dbReference>
<dbReference type="Proteomes" id="UP001221597">
    <property type="component" value="Chromosome"/>
</dbReference>
<evidence type="ECO:0000256" key="2">
    <source>
        <dbReference type="ARBA" id="ARBA00022679"/>
    </source>
</evidence>
<name>A0ABY8IWW4_9BACI</name>
<dbReference type="Pfam" id="PF00195">
    <property type="entry name" value="Chal_sti_synt_N"/>
    <property type="match status" value="1"/>
</dbReference>
<dbReference type="InterPro" id="IPR001099">
    <property type="entry name" value="Chalcone/stilbene_synt_N"/>
</dbReference>
<keyword evidence="2" id="KW-0808">Transferase</keyword>
<evidence type="ECO:0000313" key="7">
    <source>
        <dbReference type="Proteomes" id="UP001221597"/>
    </source>
</evidence>
<dbReference type="PANTHER" id="PTHR11877">
    <property type="entry name" value="HYDROXYMETHYLGLUTARYL-COA SYNTHASE"/>
    <property type="match status" value="1"/>
</dbReference>
<evidence type="ECO:0000259" key="5">
    <source>
        <dbReference type="Pfam" id="PF02797"/>
    </source>
</evidence>
<feature type="domain" description="Chalcone/stilbene synthase N-terminal" evidence="4">
    <location>
        <begin position="62"/>
        <end position="204"/>
    </location>
</feature>
<evidence type="ECO:0000313" key="6">
    <source>
        <dbReference type="EMBL" id="WFT73055.1"/>
    </source>
</evidence>